<dbReference type="InterPro" id="IPR053168">
    <property type="entry name" value="Glutamic_endopeptidase"/>
</dbReference>
<sequence length="188" mass="21054">SPDGDIIDCVHIFKQPAFDHPLLKYHTTKVHRYTCSNMYHDLSTAVSNISKTALLLAISAVVSERGKCPESTVPIGRTMEKDVLRASCVRRYGKKRPMSIRNLISVNSDKLDLTSGYQHAVAYAQQDVCYGTNSSINLWQPTVERALGFSLTQFWILAGSYSSKDLNSIEAGWQPKELISMDKKLDQL</sequence>
<dbReference type="PROSITE" id="PS52045">
    <property type="entry name" value="NEPROSIN_PEP_CD"/>
    <property type="match status" value="1"/>
</dbReference>
<proteinExistence type="predicted"/>
<reference evidence="2 3" key="1">
    <citation type="submission" date="2024-02" db="EMBL/GenBank/DDBJ databases">
        <title>High-quality chromosome-scale genome assembly of Pensacola bahiagrass (Paspalum notatum Flugge var. saurae).</title>
        <authorList>
            <person name="Vega J.M."/>
            <person name="Podio M."/>
            <person name="Orjuela J."/>
            <person name="Siena L.A."/>
            <person name="Pessino S.C."/>
            <person name="Combes M.C."/>
            <person name="Mariac C."/>
            <person name="Albertini E."/>
            <person name="Pupilli F."/>
            <person name="Ortiz J.P.A."/>
            <person name="Leblanc O."/>
        </authorList>
    </citation>
    <scope>NUCLEOTIDE SEQUENCE [LARGE SCALE GENOMIC DNA]</scope>
    <source>
        <strain evidence="2">R1</strain>
        <tissue evidence="2">Leaf</tissue>
    </source>
</reference>
<accession>A0AAQ3TXU8</accession>
<keyword evidence="3" id="KW-1185">Reference proteome</keyword>
<evidence type="ECO:0000313" key="2">
    <source>
        <dbReference type="EMBL" id="WVZ81618.1"/>
    </source>
</evidence>
<gene>
    <name evidence="2" type="ORF">U9M48_028973</name>
</gene>
<dbReference type="InterPro" id="IPR025521">
    <property type="entry name" value="Neprosin_propep"/>
</dbReference>
<feature type="non-terminal residue" evidence="2">
    <location>
        <position position="1"/>
    </location>
</feature>
<dbReference type="PANTHER" id="PTHR31589:SF231">
    <property type="entry name" value="OS01G0973100 PROTEIN"/>
    <property type="match status" value="1"/>
</dbReference>
<name>A0AAQ3TXU8_PASNO</name>
<feature type="domain" description="Neprosin PEP catalytic" evidence="1">
    <location>
        <begin position="111"/>
        <end position="188"/>
    </location>
</feature>
<dbReference type="InterPro" id="IPR004314">
    <property type="entry name" value="Neprosin"/>
</dbReference>
<dbReference type="Proteomes" id="UP001341281">
    <property type="component" value="Chromosome 06"/>
</dbReference>
<dbReference type="EMBL" id="CP144750">
    <property type="protein sequence ID" value="WVZ81618.1"/>
    <property type="molecule type" value="Genomic_DNA"/>
</dbReference>
<evidence type="ECO:0000313" key="3">
    <source>
        <dbReference type="Proteomes" id="UP001341281"/>
    </source>
</evidence>
<organism evidence="2 3">
    <name type="scientific">Paspalum notatum var. saurae</name>
    <dbReference type="NCBI Taxonomy" id="547442"/>
    <lineage>
        <taxon>Eukaryota</taxon>
        <taxon>Viridiplantae</taxon>
        <taxon>Streptophyta</taxon>
        <taxon>Embryophyta</taxon>
        <taxon>Tracheophyta</taxon>
        <taxon>Spermatophyta</taxon>
        <taxon>Magnoliopsida</taxon>
        <taxon>Liliopsida</taxon>
        <taxon>Poales</taxon>
        <taxon>Poaceae</taxon>
        <taxon>PACMAD clade</taxon>
        <taxon>Panicoideae</taxon>
        <taxon>Andropogonodae</taxon>
        <taxon>Paspaleae</taxon>
        <taxon>Paspalinae</taxon>
        <taxon>Paspalum</taxon>
    </lineage>
</organism>
<dbReference type="Pfam" id="PF14365">
    <property type="entry name" value="Neprosin_AP"/>
    <property type="match status" value="1"/>
</dbReference>
<evidence type="ECO:0000259" key="1">
    <source>
        <dbReference type="PROSITE" id="PS52045"/>
    </source>
</evidence>
<dbReference type="AlphaFoldDB" id="A0AAQ3TXU8"/>
<protein>
    <recommendedName>
        <fullName evidence="1">Neprosin PEP catalytic domain-containing protein</fullName>
    </recommendedName>
</protein>
<dbReference type="PANTHER" id="PTHR31589">
    <property type="entry name" value="PROTEIN, PUTATIVE (DUF239)-RELATED-RELATED"/>
    <property type="match status" value="1"/>
</dbReference>